<dbReference type="PANTHER" id="PTHR34385">
    <property type="entry name" value="D-ALANYL-D-ALANINE CARBOXYPEPTIDASE"/>
    <property type="match status" value="1"/>
</dbReference>
<organism evidence="2 3">
    <name type="scientific">Zhouia spongiae</name>
    <dbReference type="NCBI Taxonomy" id="2202721"/>
    <lineage>
        <taxon>Bacteria</taxon>
        <taxon>Pseudomonadati</taxon>
        <taxon>Bacteroidota</taxon>
        <taxon>Flavobacteriia</taxon>
        <taxon>Flavobacteriales</taxon>
        <taxon>Flavobacteriaceae</taxon>
        <taxon>Zhouia</taxon>
    </lineage>
</organism>
<evidence type="ECO:0000313" key="2">
    <source>
        <dbReference type="EMBL" id="UNY97352.1"/>
    </source>
</evidence>
<dbReference type="PANTHER" id="PTHR34385:SF1">
    <property type="entry name" value="PEPTIDOGLYCAN L-ALANYL-D-GLUTAMATE ENDOPEPTIDASE CWLK"/>
    <property type="match status" value="1"/>
</dbReference>
<proteinExistence type="predicted"/>
<sequence length="235" mass="27015">MKKLLILFIIGGITGMQGQTHDISVDELLGKGSPELFGDGIHLRKEAYECFLQMQEAAAKEGIIIANASSYRGYSRQKQIWERKFRKYTAQGMPPRQAIARIIEYSTIPGTSRHHWGTDIDIVDGSKKVSGDLLDPEKFAHGGPYEPLKKWMDKNAHKYGFYLVYTDNPDRKGFKYEPWHFSYAPLSIGYLQQFRKIDIKEKLMADRLMGVEAFSESFIEQYIKNNILDINPELL</sequence>
<dbReference type="InterPro" id="IPR009045">
    <property type="entry name" value="Zn_M74/Hedgehog-like"/>
</dbReference>
<gene>
    <name evidence="2" type="ORF">MQE36_09615</name>
</gene>
<dbReference type="Gene3D" id="3.30.1380.10">
    <property type="match status" value="1"/>
</dbReference>
<dbReference type="EMBL" id="CP094326">
    <property type="protein sequence ID" value="UNY97352.1"/>
    <property type="molecule type" value="Genomic_DNA"/>
</dbReference>
<keyword evidence="3" id="KW-1185">Reference proteome</keyword>
<dbReference type="Pfam" id="PF02557">
    <property type="entry name" value="VanY"/>
    <property type="match status" value="1"/>
</dbReference>
<dbReference type="CDD" id="cd14847">
    <property type="entry name" value="DD-carboxypeptidase_like"/>
    <property type="match status" value="1"/>
</dbReference>
<accession>A0ABY3YI93</accession>
<dbReference type="InterPro" id="IPR003709">
    <property type="entry name" value="VanY-like_core_dom"/>
</dbReference>
<protein>
    <submittedName>
        <fullName evidence="2">M15 family metallopeptidase</fullName>
    </submittedName>
</protein>
<feature type="domain" description="D-alanyl-D-alanine carboxypeptidase-like core" evidence="1">
    <location>
        <begin position="41"/>
        <end position="185"/>
    </location>
</feature>
<name>A0ABY3YI93_9FLAO</name>
<dbReference type="SUPFAM" id="SSF55166">
    <property type="entry name" value="Hedgehog/DD-peptidase"/>
    <property type="match status" value="1"/>
</dbReference>
<dbReference type="Proteomes" id="UP000829476">
    <property type="component" value="Chromosome"/>
</dbReference>
<dbReference type="InterPro" id="IPR052179">
    <property type="entry name" value="DD-CPase-like"/>
</dbReference>
<dbReference type="RefSeq" id="WP_242935765.1">
    <property type="nucleotide sequence ID" value="NZ_CP094326.1"/>
</dbReference>
<evidence type="ECO:0000259" key="1">
    <source>
        <dbReference type="Pfam" id="PF02557"/>
    </source>
</evidence>
<evidence type="ECO:0000313" key="3">
    <source>
        <dbReference type="Proteomes" id="UP000829476"/>
    </source>
</evidence>
<reference evidence="2 3" key="1">
    <citation type="journal article" date="2018" name="Int. J. Syst. Evol. Microbiol.">
        <title>Zhouia spongiae sp. nov., isolated from a marine sponge.</title>
        <authorList>
            <person name="Zhuang L."/>
            <person name="Lin B."/>
            <person name="Qin F."/>
            <person name="Luo L."/>
        </authorList>
    </citation>
    <scope>NUCLEOTIDE SEQUENCE [LARGE SCALE GENOMIC DNA]</scope>
    <source>
        <strain evidence="2 3">HN-Y44</strain>
    </source>
</reference>